<organism evidence="5 6">
    <name type="scientific">Ficus carica</name>
    <name type="common">Common fig</name>
    <dbReference type="NCBI Taxonomy" id="3494"/>
    <lineage>
        <taxon>Eukaryota</taxon>
        <taxon>Viridiplantae</taxon>
        <taxon>Streptophyta</taxon>
        <taxon>Embryophyta</taxon>
        <taxon>Tracheophyta</taxon>
        <taxon>Spermatophyta</taxon>
        <taxon>Magnoliopsida</taxon>
        <taxon>eudicotyledons</taxon>
        <taxon>Gunneridae</taxon>
        <taxon>Pentapetalae</taxon>
        <taxon>rosids</taxon>
        <taxon>fabids</taxon>
        <taxon>Rosales</taxon>
        <taxon>Moraceae</taxon>
        <taxon>Ficeae</taxon>
        <taxon>Ficus</taxon>
    </lineage>
</organism>
<proteinExistence type="predicted"/>
<keyword evidence="6" id="KW-1185">Reference proteome</keyword>
<dbReference type="Gramene" id="FCD_00016074-RA">
    <property type="protein sequence ID" value="FCD_00016074-RA:cds"/>
    <property type="gene ID" value="FCD_00016074"/>
</dbReference>
<dbReference type="EMBL" id="BTGU01011416">
    <property type="protein sequence ID" value="GMN71609.1"/>
    <property type="molecule type" value="Genomic_DNA"/>
</dbReference>
<evidence type="ECO:0000256" key="1">
    <source>
        <dbReference type="ARBA" id="ARBA00022614"/>
    </source>
</evidence>
<feature type="domain" description="C-JID" evidence="3">
    <location>
        <begin position="129"/>
        <end position="230"/>
    </location>
</feature>
<dbReference type="Gene3D" id="3.80.10.10">
    <property type="entry name" value="Ribonuclease Inhibitor"/>
    <property type="match status" value="1"/>
</dbReference>
<dbReference type="Proteomes" id="UP001187192">
    <property type="component" value="Unassembled WGS sequence"/>
</dbReference>
<reference evidence="5" key="1">
    <citation type="submission" date="2023-07" db="EMBL/GenBank/DDBJ databases">
        <title>draft genome sequence of fig (Ficus carica).</title>
        <authorList>
            <person name="Takahashi T."/>
            <person name="Nishimura K."/>
        </authorList>
    </citation>
    <scope>NUCLEOTIDE SEQUENCE</scope>
</reference>
<dbReference type="InterPro" id="IPR032675">
    <property type="entry name" value="LRR_dom_sf"/>
</dbReference>
<gene>
    <name evidence="4" type="ORF">TIFTF001_029597</name>
    <name evidence="5" type="ORF">TIFTF001_052708</name>
</gene>
<dbReference type="AlphaFoldDB" id="A0AA88EKU4"/>
<dbReference type="EMBL" id="BTGU01000099">
    <property type="protein sequence ID" value="GMN60506.1"/>
    <property type="molecule type" value="Genomic_DNA"/>
</dbReference>
<dbReference type="InterPro" id="IPR045344">
    <property type="entry name" value="C-JID"/>
</dbReference>
<dbReference type="Pfam" id="PF20160">
    <property type="entry name" value="C-JID"/>
    <property type="match status" value="1"/>
</dbReference>
<keyword evidence="1" id="KW-0433">Leucine-rich repeat</keyword>
<evidence type="ECO:0000313" key="4">
    <source>
        <dbReference type="EMBL" id="GMN60506.1"/>
    </source>
</evidence>
<evidence type="ECO:0000256" key="2">
    <source>
        <dbReference type="ARBA" id="ARBA00022737"/>
    </source>
</evidence>
<accession>A0AA88EKU4</accession>
<keyword evidence="2" id="KW-0677">Repeat</keyword>
<evidence type="ECO:0000259" key="3">
    <source>
        <dbReference type="Pfam" id="PF20160"/>
    </source>
</evidence>
<evidence type="ECO:0000313" key="5">
    <source>
        <dbReference type="EMBL" id="GMN71609.1"/>
    </source>
</evidence>
<protein>
    <recommendedName>
        <fullName evidence="3">C-JID domain-containing protein</fullName>
    </recommendedName>
</protein>
<name>A0AA88EKU4_FICCA</name>
<sequence>MLDGSNIEGMPVNIKNLCKLIELVIRHCKRLKSLPELPSSLELLDESECISLEMISNSRDTLEQWFKSGNHVMTYRKFLSVDCFKLDQNACNNIVTEFQLRALDTGFKSVLPHSIFQKSDCTPGVGICCPGNKIPMWFTHQSKSSSLKVKLPSNWRNTNFLGFTLCAVLAENPYFISKLFMWYECGNYHNCLDTVEASFSFSEKVIRLKSVERSQVKACRIRLVYIQDAEELGITNNLGISNVVHKTGVVNSDIDDQRLICKTSKPSRSSNEPDLGEKLVTTSRRDGSGEALVEEADELGGFGKESVTGIARMGHRHMDYDNVQTATGGVDEEEDGGGTGLQKVDVLVCWGKKGRRRRRRRRVIEEKLCT</sequence>
<comment type="caution">
    <text evidence="5">The sequence shown here is derived from an EMBL/GenBank/DDBJ whole genome shotgun (WGS) entry which is preliminary data.</text>
</comment>
<evidence type="ECO:0000313" key="6">
    <source>
        <dbReference type="Proteomes" id="UP001187192"/>
    </source>
</evidence>